<keyword evidence="4" id="KW-0004">4Fe-4S</keyword>
<dbReference type="InterPro" id="IPR037225">
    <property type="entry name" value="Nuo51_FMN-bd_sf"/>
</dbReference>
<dbReference type="GO" id="GO:0003954">
    <property type="term" value="F:NADH dehydrogenase activity"/>
    <property type="evidence" value="ECO:0007669"/>
    <property type="project" value="TreeGrafter"/>
</dbReference>
<dbReference type="SMART" id="SM00928">
    <property type="entry name" value="NADH_4Fe-4S"/>
    <property type="match status" value="1"/>
</dbReference>
<dbReference type="Pfam" id="PF01512">
    <property type="entry name" value="Complex1_51K"/>
    <property type="match status" value="1"/>
</dbReference>
<keyword evidence="9" id="KW-0411">Iron-sulfur</keyword>
<dbReference type="GO" id="GO:0046872">
    <property type="term" value="F:metal ion binding"/>
    <property type="evidence" value="ECO:0007669"/>
    <property type="project" value="UniProtKB-KW"/>
</dbReference>
<reference evidence="12 13" key="1">
    <citation type="submission" date="2020-07" db="EMBL/GenBank/DDBJ databases">
        <title>Sequencing the genomes of 1000 actinobacteria strains.</title>
        <authorList>
            <person name="Klenk H.-P."/>
        </authorList>
    </citation>
    <scope>NUCLEOTIDE SEQUENCE [LARGE SCALE GENOMIC DNA]</scope>
    <source>
        <strain evidence="12 13">DSM 18448</strain>
    </source>
</reference>
<dbReference type="PANTHER" id="PTHR11780:SF10">
    <property type="entry name" value="NADH DEHYDROGENASE [UBIQUINONE] FLAVOPROTEIN 1, MITOCHONDRIAL"/>
    <property type="match status" value="1"/>
</dbReference>
<evidence type="ECO:0000256" key="8">
    <source>
        <dbReference type="ARBA" id="ARBA00023004"/>
    </source>
</evidence>
<dbReference type="InterPro" id="IPR019554">
    <property type="entry name" value="Soluble_ligand-bd"/>
</dbReference>
<keyword evidence="7" id="KW-0479">Metal-binding</keyword>
<dbReference type="InterPro" id="IPR011538">
    <property type="entry name" value="Nuo51_FMN-bd"/>
</dbReference>
<dbReference type="Pfam" id="PF10531">
    <property type="entry name" value="SLBB"/>
    <property type="match status" value="1"/>
</dbReference>
<dbReference type="SUPFAM" id="SSF142019">
    <property type="entry name" value="Nqo1 FMN-binding domain-like"/>
    <property type="match status" value="1"/>
</dbReference>
<dbReference type="InterPro" id="IPR037207">
    <property type="entry name" value="Nuop51_4Fe4S-bd_sf"/>
</dbReference>
<dbReference type="SUPFAM" id="SSF140490">
    <property type="entry name" value="Nqo1C-terminal domain-like"/>
    <property type="match status" value="1"/>
</dbReference>
<evidence type="ECO:0000259" key="11">
    <source>
        <dbReference type="SMART" id="SM00928"/>
    </source>
</evidence>
<evidence type="ECO:0000256" key="9">
    <source>
        <dbReference type="ARBA" id="ARBA00023014"/>
    </source>
</evidence>
<evidence type="ECO:0000256" key="1">
    <source>
        <dbReference type="ARBA" id="ARBA00001917"/>
    </source>
</evidence>
<proteinExistence type="inferred from homology"/>
<dbReference type="Proteomes" id="UP000579605">
    <property type="component" value="Unassembled WGS sequence"/>
</dbReference>
<accession>A0A852ZD29</accession>
<evidence type="ECO:0000256" key="7">
    <source>
        <dbReference type="ARBA" id="ARBA00022723"/>
    </source>
</evidence>
<keyword evidence="13" id="KW-1185">Reference proteome</keyword>
<gene>
    <name evidence="12" type="ORF">F4554_002723</name>
</gene>
<comment type="cofactor">
    <cofactor evidence="2">
        <name>[4Fe-4S] cluster</name>
        <dbReference type="ChEBI" id="CHEBI:49883"/>
    </cofactor>
</comment>
<protein>
    <submittedName>
        <fullName evidence="12">NADH:ubiquinone oxidoreductase subunit F (NADH-binding)</fullName>
    </submittedName>
</protein>
<dbReference type="GO" id="GO:0045333">
    <property type="term" value="P:cellular respiration"/>
    <property type="evidence" value="ECO:0007669"/>
    <property type="project" value="TreeGrafter"/>
</dbReference>
<dbReference type="GO" id="GO:0051539">
    <property type="term" value="F:4 iron, 4 sulfur cluster binding"/>
    <property type="evidence" value="ECO:0007669"/>
    <property type="project" value="UniProtKB-KW"/>
</dbReference>
<feature type="domain" description="NADH-ubiquinone oxidoreductase 51kDa subunit iron-sulphur binding" evidence="11">
    <location>
        <begin position="365"/>
        <end position="409"/>
    </location>
</feature>
<dbReference type="EMBL" id="JACBZH010000001">
    <property type="protein sequence ID" value="NYH90085.1"/>
    <property type="molecule type" value="Genomic_DNA"/>
</dbReference>
<dbReference type="Pfam" id="PF10589">
    <property type="entry name" value="NADH_4Fe-4S"/>
    <property type="match status" value="1"/>
</dbReference>
<dbReference type="AlphaFoldDB" id="A0A852ZD29"/>
<dbReference type="Gene3D" id="1.20.1440.230">
    <property type="entry name" value="NADH-ubiquinone oxidoreductase 51kDa subunit, iron-sulphur binding domain"/>
    <property type="match status" value="1"/>
</dbReference>
<evidence type="ECO:0000256" key="6">
    <source>
        <dbReference type="ARBA" id="ARBA00022643"/>
    </source>
</evidence>
<evidence type="ECO:0000256" key="10">
    <source>
        <dbReference type="SAM" id="MobiDB-lite"/>
    </source>
</evidence>
<evidence type="ECO:0000256" key="5">
    <source>
        <dbReference type="ARBA" id="ARBA00022630"/>
    </source>
</evidence>
<feature type="region of interest" description="Disordered" evidence="10">
    <location>
        <begin position="1"/>
        <end position="34"/>
    </location>
</feature>
<organism evidence="12 13">
    <name type="scientific">Actinopolymorpha rutila</name>
    <dbReference type="NCBI Taxonomy" id="446787"/>
    <lineage>
        <taxon>Bacteria</taxon>
        <taxon>Bacillati</taxon>
        <taxon>Actinomycetota</taxon>
        <taxon>Actinomycetes</taxon>
        <taxon>Propionibacteriales</taxon>
        <taxon>Actinopolymorphaceae</taxon>
        <taxon>Actinopolymorpha</taxon>
    </lineage>
</organism>
<comment type="cofactor">
    <cofactor evidence="1">
        <name>FMN</name>
        <dbReference type="ChEBI" id="CHEBI:58210"/>
    </cofactor>
</comment>
<dbReference type="Gene3D" id="3.10.20.600">
    <property type="match status" value="1"/>
</dbReference>
<evidence type="ECO:0000256" key="2">
    <source>
        <dbReference type="ARBA" id="ARBA00001966"/>
    </source>
</evidence>
<dbReference type="RefSeq" id="WP_179787703.1">
    <property type="nucleotide sequence ID" value="NZ_BAAARR010000024.1"/>
</dbReference>
<dbReference type="PANTHER" id="PTHR11780">
    <property type="entry name" value="NADH-UBIQUINONE OXIDOREDUCTASE FLAVOPROTEIN 1 NDUFV1"/>
    <property type="match status" value="1"/>
</dbReference>
<dbReference type="Gene3D" id="3.40.50.11540">
    <property type="entry name" value="NADH-ubiquinone oxidoreductase 51kDa subunit"/>
    <property type="match status" value="1"/>
</dbReference>
<comment type="similarity">
    <text evidence="3">Belongs to the complex I 51 kDa subunit family.</text>
</comment>
<evidence type="ECO:0000313" key="12">
    <source>
        <dbReference type="EMBL" id="NYH90085.1"/>
    </source>
</evidence>
<sequence length="479" mass="48668">MTTSTTATGQTGQPPDGTASTSEPPPSLPRLTSGWAGAAGTVSLADHLNRHGGPLRPEPGHVLDVVRRSGLRGRGGAGFPTGRKLSAVAAEGRRPGRWRRPVVVVNGCEGEPASGKDRTLLAYSPHLVLDGAAYAAAGVGADEVFVCVHRHTATEAGLRTAVAQRRDDPVRWHVVGVPPRYVASEESALVHFLDTGDARPTSTPIRPAERGVDGRPTLVDNVETLAHLALVVRHGAEWFRSVGTPTDPGTTLVTVGGAVRRPGVYEIVLGTPLGSVLATAGAVPGEPIGVGGIGSSGGLGSSGGTGDVAGTGDAVVAALVGGYFGGWVPLPRDAGVPLGHDPAGPHATRLGAGVVVALSGHSCGLAETARVVRYLAEESAGQCGPCVFGLPAVAADLEALAAGRADRDLLDRLHRRLEVIPGRGACRHPDGAVGFARSALRAFAADVERHAAGRPCRGVGHAPVLPVPAAPRHLVGGPR</sequence>
<dbReference type="InterPro" id="IPR019575">
    <property type="entry name" value="Nuop51_4Fe4S-bd"/>
</dbReference>
<keyword evidence="5" id="KW-0285">Flavoprotein</keyword>
<name>A0A852ZD29_9ACTN</name>
<evidence type="ECO:0000256" key="3">
    <source>
        <dbReference type="ARBA" id="ARBA00007523"/>
    </source>
</evidence>
<keyword evidence="12" id="KW-0830">Ubiquinone</keyword>
<evidence type="ECO:0000256" key="4">
    <source>
        <dbReference type="ARBA" id="ARBA00022485"/>
    </source>
</evidence>
<keyword evidence="6" id="KW-0288">FMN</keyword>
<dbReference type="InterPro" id="IPR050837">
    <property type="entry name" value="ComplexI_51kDa_subunit"/>
</dbReference>
<comment type="caution">
    <text evidence="12">The sequence shown here is derived from an EMBL/GenBank/DDBJ whole genome shotgun (WGS) entry which is preliminary data.</text>
</comment>
<keyword evidence="8" id="KW-0408">Iron</keyword>
<evidence type="ECO:0000313" key="13">
    <source>
        <dbReference type="Proteomes" id="UP000579605"/>
    </source>
</evidence>
<feature type="compositionally biased region" description="Low complexity" evidence="10">
    <location>
        <begin position="1"/>
        <end position="19"/>
    </location>
</feature>